<sequence length="170" mass="18033">MVSMTDNQPSIVDEGTYSVRRTIRIAAPVEKVWAAVTEPEHISRWFGRTVLDGAGVGAEGTMTFEGYGAVPIRVEAIDAPRSVTYRWGNDDALGHLPDRVEEATSTVFTFTLQPVPDGGGAEGAASGGTELTVVETGFDRTSDPAKNMAEHAKGWVGELDKLVALLEGAA</sequence>
<evidence type="ECO:0000313" key="3">
    <source>
        <dbReference type="EMBL" id="RXZ50163.1"/>
    </source>
</evidence>
<dbReference type="OrthoDB" id="8117292at2"/>
<dbReference type="Gene3D" id="3.30.530.20">
    <property type="match status" value="1"/>
</dbReference>
<dbReference type="AlphaFoldDB" id="A0A4V1QT00"/>
<accession>A0A4V1QT00</accession>
<keyword evidence="4" id="KW-1185">Reference proteome</keyword>
<evidence type="ECO:0000256" key="1">
    <source>
        <dbReference type="ARBA" id="ARBA00006817"/>
    </source>
</evidence>
<protein>
    <recommendedName>
        <fullName evidence="2">Activator of Hsp90 ATPase homologue 1/2-like C-terminal domain-containing protein</fullName>
    </recommendedName>
</protein>
<organism evidence="3 4">
    <name type="scientific">Agromyces binzhouensis</name>
    <dbReference type="NCBI Taxonomy" id="1817495"/>
    <lineage>
        <taxon>Bacteria</taxon>
        <taxon>Bacillati</taxon>
        <taxon>Actinomycetota</taxon>
        <taxon>Actinomycetes</taxon>
        <taxon>Micrococcales</taxon>
        <taxon>Microbacteriaceae</taxon>
        <taxon>Agromyces</taxon>
    </lineage>
</organism>
<gene>
    <name evidence="3" type="ORF">ESO86_03415</name>
</gene>
<evidence type="ECO:0000259" key="2">
    <source>
        <dbReference type="Pfam" id="PF08327"/>
    </source>
</evidence>
<dbReference type="EMBL" id="SDPL01000030">
    <property type="protein sequence ID" value="RXZ50163.1"/>
    <property type="molecule type" value="Genomic_DNA"/>
</dbReference>
<comment type="caution">
    <text evidence="3">The sequence shown here is derived from an EMBL/GenBank/DDBJ whole genome shotgun (WGS) entry which is preliminary data.</text>
</comment>
<feature type="domain" description="Activator of Hsp90 ATPase homologue 1/2-like C-terminal" evidence="2">
    <location>
        <begin position="26"/>
        <end position="167"/>
    </location>
</feature>
<name>A0A4V1QT00_9MICO</name>
<reference evidence="3 4" key="1">
    <citation type="submission" date="2019-01" db="EMBL/GenBank/DDBJ databases">
        <authorList>
            <person name="Li J."/>
        </authorList>
    </citation>
    <scope>NUCLEOTIDE SEQUENCE [LARGE SCALE GENOMIC DNA]</scope>
    <source>
        <strain evidence="3 4">CGMCC 4.7180</strain>
    </source>
</reference>
<comment type="similarity">
    <text evidence="1">Belongs to the AHA1 family.</text>
</comment>
<dbReference type="Proteomes" id="UP000292881">
    <property type="component" value="Unassembled WGS sequence"/>
</dbReference>
<dbReference type="SUPFAM" id="SSF55961">
    <property type="entry name" value="Bet v1-like"/>
    <property type="match status" value="1"/>
</dbReference>
<evidence type="ECO:0000313" key="4">
    <source>
        <dbReference type="Proteomes" id="UP000292881"/>
    </source>
</evidence>
<proteinExistence type="inferred from homology"/>
<dbReference type="InterPro" id="IPR013538">
    <property type="entry name" value="ASHA1/2-like_C"/>
</dbReference>
<dbReference type="Pfam" id="PF08327">
    <property type="entry name" value="AHSA1"/>
    <property type="match status" value="1"/>
</dbReference>
<dbReference type="InterPro" id="IPR023393">
    <property type="entry name" value="START-like_dom_sf"/>
</dbReference>